<dbReference type="Pfam" id="PF02493">
    <property type="entry name" value="MORN"/>
    <property type="match status" value="10"/>
</dbReference>
<keyword evidence="1" id="KW-0677">Repeat</keyword>
<sequence length="359" mass="38481">MMMQQDASAAAPVAADGAELKAGKVTHKDGSWDAGYLDAENRVQGVGVRMVIPGREWYEGEFKDGVPHGHGTWHHQSGLVTCGEFKDSKVHGMARREFPSGDVFSGEFRDGKSSGRGTYKFANGDVFEGEFAEDGASGRGIKQFASGMRYTGEFVKDAMTGRGLLQYSNGDVYKGEFEDNMMSGKGLYQFENGDYCMGAFKSDAMDGPGELFFANGDKYVGDFKNDEPCGKGIYIWSPGADGVAAETYEGQFENSLMQPRGRRTFRDGSSWTGSFRDGKPNGEGIFKFGPSGPDAEREVKCTYKLGMLQDAEAIVASAPAVPRQVAGTHAMGGGGPATPAPTDDATKEEAMGVDALMSF</sequence>
<dbReference type="PANTHER" id="PTHR43215:SF14">
    <property type="entry name" value="RADIAL SPOKE HEAD 1 HOMOLOG"/>
    <property type="match status" value="1"/>
</dbReference>
<reference evidence="3 4" key="1">
    <citation type="submission" date="2017-12" db="EMBL/GenBank/DDBJ databases">
        <title>Sequencing, de novo assembly and annotation of complete genome of a new Thraustochytrid species, strain FCC1311.</title>
        <authorList>
            <person name="Sedici K."/>
            <person name="Godart F."/>
            <person name="Aiese Cigliano R."/>
            <person name="Sanseverino W."/>
            <person name="Barakat M."/>
            <person name="Ortet P."/>
            <person name="Marechal E."/>
            <person name="Cagnac O."/>
            <person name="Amato A."/>
        </authorList>
    </citation>
    <scope>NUCLEOTIDE SEQUENCE [LARGE SCALE GENOMIC DNA]</scope>
</reference>
<keyword evidence="3" id="KW-0808">Transferase</keyword>
<evidence type="ECO:0000256" key="2">
    <source>
        <dbReference type="SAM" id="MobiDB-lite"/>
    </source>
</evidence>
<protein>
    <submittedName>
        <fullName evidence="3">Phosphatidylinositol 4-phosphate 5-kinase 1</fullName>
    </submittedName>
</protein>
<evidence type="ECO:0000256" key="1">
    <source>
        <dbReference type="ARBA" id="ARBA00022737"/>
    </source>
</evidence>
<keyword evidence="4" id="KW-1185">Reference proteome</keyword>
<dbReference type="Gene3D" id="2.20.110.10">
    <property type="entry name" value="Histone H3 K4-specific methyltransferase SET7/9 N-terminal domain"/>
    <property type="match status" value="4"/>
</dbReference>
<name>A0A2R5GBS7_9STRA</name>
<evidence type="ECO:0000313" key="3">
    <source>
        <dbReference type="EMBL" id="GBG25194.1"/>
    </source>
</evidence>
<dbReference type="GO" id="GO:0016301">
    <property type="term" value="F:kinase activity"/>
    <property type="evidence" value="ECO:0007669"/>
    <property type="project" value="UniProtKB-KW"/>
</dbReference>
<dbReference type="InterPro" id="IPR003409">
    <property type="entry name" value="MORN"/>
</dbReference>
<dbReference type="EMBL" id="BEYU01000012">
    <property type="protein sequence ID" value="GBG25194.1"/>
    <property type="molecule type" value="Genomic_DNA"/>
</dbReference>
<proteinExistence type="predicted"/>
<dbReference type="Proteomes" id="UP000241890">
    <property type="component" value="Unassembled WGS sequence"/>
</dbReference>
<dbReference type="SMART" id="SM00698">
    <property type="entry name" value="MORN"/>
    <property type="match status" value="9"/>
</dbReference>
<evidence type="ECO:0000313" key="4">
    <source>
        <dbReference type="Proteomes" id="UP000241890"/>
    </source>
</evidence>
<dbReference type="PANTHER" id="PTHR43215">
    <property type="entry name" value="RADIAL SPOKE HEAD 1 HOMOLOG"/>
    <property type="match status" value="1"/>
</dbReference>
<organism evidence="3 4">
    <name type="scientific">Hondaea fermentalgiana</name>
    <dbReference type="NCBI Taxonomy" id="2315210"/>
    <lineage>
        <taxon>Eukaryota</taxon>
        <taxon>Sar</taxon>
        <taxon>Stramenopiles</taxon>
        <taxon>Bigyra</taxon>
        <taxon>Labyrinthulomycetes</taxon>
        <taxon>Thraustochytrida</taxon>
        <taxon>Thraustochytriidae</taxon>
        <taxon>Hondaea</taxon>
    </lineage>
</organism>
<comment type="caution">
    <text evidence="3">The sequence shown here is derived from an EMBL/GenBank/DDBJ whole genome shotgun (WGS) entry which is preliminary data.</text>
</comment>
<dbReference type="OrthoDB" id="270720at2759"/>
<keyword evidence="3" id="KW-0418">Kinase</keyword>
<accession>A0A2R5GBS7</accession>
<dbReference type="SUPFAM" id="SSF82185">
    <property type="entry name" value="Histone H3 K4-specific methyltransferase SET7/9 N-terminal domain"/>
    <property type="match status" value="2"/>
</dbReference>
<dbReference type="AlphaFoldDB" id="A0A2R5GBS7"/>
<dbReference type="InParanoid" id="A0A2R5GBS7"/>
<gene>
    <name evidence="3" type="ORF">FCC1311_066481</name>
</gene>
<feature type="region of interest" description="Disordered" evidence="2">
    <location>
        <begin position="326"/>
        <end position="345"/>
    </location>
</feature>